<reference evidence="1" key="1">
    <citation type="submission" date="2021-05" db="EMBL/GenBank/DDBJ databases">
        <authorList>
            <person name="Pan Q."/>
            <person name="Jouanno E."/>
            <person name="Zahm M."/>
            <person name="Klopp C."/>
            <person name="Cabau C."/>
            <person name="Louis A."/>
            <person name="Berthelot C."/>
            <person name="Parey E."/>
            <person name="Roest Crollius H."/>
            <person name="Montfort J."/>
            <person name="Robinson-Rechavi M."/>
            <person name="Bouchez O."/>
            <person name="Lampietro C."/>
            <person name="Lopez Roques C."/>
            <person name="Donnadieu C."/>
            <person name="Postlethwait J."/>
            <person name="Bobe J."/>
            <person name="Dillon D."/>
            <person name="Chandos A."/>
            <person name="von Hippel F."/>
            <person name="Guiguen Y."/>
        </authorList>
    </citation>
    <scope>NUCLEOTIDE SEQUENCE</scope>
    <source>
        <strain evidence="1">YG-Jan2019</strain>
    </source>
</reference>
<accession>A0ACC2FAT3</accession>
<name>A0ACC2FAT3_DALPE</name>
<dbReference type="Proteomes" id="UP001157502">
    <property type="component" value="Chromosome 31"/>
</dbReference>
<evidence type="ECO:0000313" key="2">
    <source>
        <dbReference type="Proteomes" id="UP001157502"/>
    </source>
</evidence>
<evidence type="ECO:0000313" key="1">
    <source>
        <dbReference type="EMBL" id="KAJ7988370.1"/>
    </source>
</evidence>
<proteinExistence type="predicted"/>
<protein>
    <submittedName>
        <fullName evidence="1">Uncharacterized protein</fullName>
    </submittedName>
</protein>
<dbReference type="EMBL" id="CM055758">
    <property type="protein sequence ID" value="KAJ7988370.1"/>
    <property type="molecule type" value="Genomic_DNA"/>
</dbReference>
<feature type="non-terminal residue" evidence="1">
    <location>
        <position position="1"/>
    </location>
</feature>
<gene>
    <name evidence="1" type="ORF">DPEC_G00322850</name>
</gene>
<keyword evidence="2" id="KW-1185">Reference proteome</keyword>
<organism evidence="1 2">
    <name type="scientific">Dallia pectoralis</name>
    <name type="common">Alaska blackfish</name>
    <dbReference type="NCBI Taxonomy" id="75939"/>
    <lineage>
        <taxon>Eukaryota</taxon>
        <taxon>Metazoa</taxon>
        <taxon>Chordata</taxon>
        <taxon>Craniata</taxon>
        <taxon>Vertebrata</taxon>
        <taxon>Euteleostomi</taxon>
        <taxon>Actinopterygii</taxon>
        <taxon>Neopterygii</taxon>
        <taxon>Teleostei</taxon>
        <taxon>Protacanthopterygii</taxon>
        <taxon>Esociformes</taxon>
        <taxon>Umbridae</taxon>
        <taxon>Dallia</taxon>
    </lineage>
</organism>
<comment type="caution">
    <text evidence="1">The sequence shown here is derived from an EMBL/GenBank/DDBJ whole genome shotgun (WGS) entry which is preliminary data.</text>
</comment>
<sequence>LIGPRTIATKQNCRKHYNCFHTKIYQYVLITSHTPEVYQATAMNKSKAAIGLVVAGTVLVVFGTVLVFVGPIIIDDHIVKTETVALLTAGGPLPPSTNQVRVCGCHPRISTCKRPLRNLLPDILVRLSWSRSSTPQRSRIHKQNITFHPNNTVSYLEYRKYFFEPGMSAGNESDVVTVPNMLVLVAAVMMENMPFAVRLVASEFFKLFKEGAFLTKSVGELMWGYDSKLADFLKKWFPGYLPFGNLGLFSKLNTTNNGLFTVHTGNDDIQLIDKVNSWNGLTKLTNWKTPQCNMINGTAGQM</sequence>